<evidence type="ECO:0000256" key="1">
    <source>
        <dbReference type="SAM" id="MobiDB-lite"/>
    </source>
</evidence>
<organism evidence="2">
    <name type="scientific">hydrothermal vent metagenome</name>
    <dbReference type="NCBI Taxonomy" id="652676"/>
    <lineage>
        <taxon>unclassified sequences</taxon>
        <taxon>metagenomes</taxon>
        <taxon>ecological metagenomes</taxon>
    </lineage>
</organism>
<gene>
    <name evidence="2" type="ORF">MNBD_ALPHA11-1417</name>
</gene>
<sequence>MVSFFKRLTGAGTNSPDEQKSHGSSYAGGSHHEGPQSLFAMIGGHDANWIDGGFSSLIRQGYAKNPVVYRCVRMIAEAATSVPLGVRENSQVLERHPVLDLLKTPNHRQSGSDIMEAIYSYLYTAGNAYLEAVIVDGQVRGLYSLRPDRMNLVSGKDGWPIAYDYSTGQRNVRLSLNTQPVPKILHLNLFHPLDDHFGMAPLEAARYSLDIHNAAAKWNKALLDNAARPSGALVYSGASGNLSKAQFQRLKDELEVGFQGAMNAGRPMVLEGGLDWKSMALTPRDMDFIEAKNSAAREIALAFGVPPMLLGIPGDNTYANYSEANRVFWRQSVVPLVRRVADSIGRWLQPAFEGDFELVPILDDIEALGEDQTSKWQRISSAEFLDDDEKRQLLGLPQRTSSSNPTPKSTGADASE</sequence>
<dbReference type="Pfam" id="PF04860">
    <property type="entry name" value="Phage_portal"/>
    <property type="match status" value="1"/>
</dbReference>
<name>A0A3B0TNA3_9ZZZZ</name>
<feature type="compositionally biased region" description="Polar residues" evidence="1">
    <location>
        <begin position="398"/>
        <end position="409"/>
    </location>
</feature>
<accession>A0A3B0TNA3</accession>
<proteinExistence type="predicted"/>
<reference evidence="2" key="1">
    <citation type="submission" date="2018-06" db="EMBL/GenBank/DDBJ databases">
        <authorList>
            <person name="Zhirakovskaya E."/>
        </authorList>
    </citation>
    <scope>NUCLEOTIDE SEQUENCE</scope>
</reference>
<dbReference type="AlphaFoldDB" id="A0A3B0TNA3"/>
<dbReference type="InterPro" id="IPR006944">
    <property type="entry name" value="Phage/GTA_portal"/>
</dbReference>
<evidence type="ECO:0000313" key="2">
    <source>
        <dbReference type="EMBL" id="VAW17673.1"/>
    </source>
</evidence>
<dbReference type="EMBL" id="UOEQ01000147">
    <property type="protein sequence ID" value="VAW17673.1"/>
    <property type="molecule type" value="Genomic_DNA"/>
</dbReference>
<dbReference type="InterPro" id="IPR006427">
    <property type="entry name" value="Portal_HK97"/>
</dbReference>
<dbReference type="NCBIfam" id="TIGR01537">
    <property type="entry name" value="portal_HK97"/>
    <property type="match status" value="1"/>
</dbReference>
<protein>
    <submittedName>
        <fullName evidence="2">Gene Transfer Agent portal protein</fullName>
    </submittedName>
</protein>
<feature type="region of interest" description="Disordered" evidence="1">
    <location>
        <begin position="393"/>
        <end position="416"/>
    </location>
</feature>
<feature type="region of interest" description="Disordered" evidence="1">
    <location>
        <begin position="9"/>
        <end position="31"/>
    </location>
</feature>